<name>A0A4Z2IMI2_9TELE</name>
<dbReference type="EMBL" id="SRLO01000068">
    <property type="protein sequence ID" value="TNN78977.1"/>
    <property type="molecule type" value="Genomic_DNA"/>
</dbReference>
<proteinExistence type="predicted"/>
<accession>A0A4Z2IMI2</accession>
<sequence length="68" mass="7773">MEEEVEPVLPVVLWSQQQNKAQERKDKTLCFKFSVISKRNCGLPDPQLLHGTLSLGNHEERVLRGSLD</sequence>
<evidence type="ECO:0000313" key="1">
    <source>
        <dbReference type="EMBL" id="TNN78977.1"/>
    </source>
</evidence>
<dbReference type="AlphaFoldDB" id="A0A4Z2IMI2"/>
<evidence type="ECO:0000313" key="2">
    <source>
        <dbReference type="Proteomes" id="UP000314294"/>
    </source>
</evidence>
<gene>
    <name evidence="1" type="ORF">EYF80_010656</name>
</gene>
<organism evidence="1 2">
    <name type="scientific">Liparis tanakae</name>
    <name type="common">Tanaka's snailfish</name>
    <dbReference type="NCBI Taxonomy" id="230148"/>
    <lineage>
        <taxon>Eukaryota</taxon>
        <taxon>Metazoa</taxon>
        <taxon>Chordata</taxon>
        <taxon>Craniata</taxon>
        <taxon>Vertebrata</taxon>
        <taxon>Euteleostomi</taxon>
        <taxon>Actinopterygii</taxon>
        <taxon>Neopterygii</taxon>
        <taxon>Teleostei</taxon>
        <taxon>Neoteleostei</taxon>
        <taxon>Acanthomorphata</taxon>
        <taxon>Eupercaria</taxon>
        <taxon>Perciformes</taxon>
        <taxon>Cottioidei</taxon>
        <taxon>Cottales</taxon>
        <taxon>Liparidae</taxon>
        <taxon>Liparis</taxon>
    </lineage>
</organism>
<reference evidence="1 2" key="1">
    <citation type="submission" date="2019-03" db="EMBL/GenBank/DDBJ databases">
        <title>First draft genome of Liparis tanakae, snailfish: a comprehensive survey of snailfish specific genes.</title>
        <authorList>
            <person name="Kim W."/>
            <person name="Song I."/>
            <person name="Jeong J.-H."/>
            <person name="Kim D."/>
            <person name="Kim S."/>
            <person name="Ryu S."/>
            <person name="Song J.Y."/>
            <person name="Lee S.K."/>
        </authorList>
    </citation>
    <scope>NUCLEOTIDE SEQUENCE [LARGE SCALE GENOMIC DNA]</scope>
    <source>
        <tissue evidence="1">Muscle</tissue>
    </source>
</reference>
<keyword evidence="2" id="KW-1185">Reference proteome</keyword>
<comment type="caution">
    <text evidence="1">The sequence shown here is derived from an EMBL/GenBank/DDBJ whole genome shotgun (WGS) entry which is preliminary data.</text>
</comment>
<protein>
    <submittedName>
        <fullName evidence="1">Uncharacterized protein</fullName>
    </submittedName>
</protein>
<dbReference type="Proteomes" id="UP000314294">
    <property type="component" value="Unassembled WGS sequence"/>
</dbReference>